<dbReference type="CDD" id="cd04186">
    <property type="entry name" value="GT_2_like_c"/>
    <property type="match status" value="1"/>
</dbReference>
<sequence length="615" mass="70351">MKRKITLIVLTWNRWYLTERCLDSLAQTNIGDAKVLVVDNGSTDSTLKNLENYDWLDVISLDKNYGYVRGNNAGIEASDPDSDIVLLNNDLQFTQEDWLERLTDCAHEQDDIGIVGARLINNEGRLLHAGTYILPDDCWGQQIGSGSVDYGQYEFRREVSGIVFACAYIKRSTINEVGVLSEDFISYFEDTDYCLRVTEAGKKIFCCGDVTLMHDEHGSTKGDGKKMMKLFRTSQRVFKKKWKKKLENNYDQEVRWQSIINFPTGYATSSREFVLALEKQGTKVSYDYIYGPSTIFPVVENTFYGDHRINLIASRSSLIQPKVSIAYSQGDVLYRNNGRYKVGFTMLEVNGFPFEWVRQAQKMDEIWVPSQFAKEAYLSCGLTKPIYKIPLGIDTDIFRPDGNFIDSPNDDYVFLSLFEWGERKEPELILKTFNATFSADEDVRLVAKIMNTDPSINLRERIANLELDPNGGRIDFIVNREFAREDLPTLYRSSDCFLSPSKGEGWNMPLMEAMACGLPCIATDWSAQTEFFNSSNGFPIEVTCLEPAKAKCPYYEGFYWAKPDKEHFRYLMRQVFENREDAAKIGTIAAIDVAKNWTWDSAAHKIRQRLDDIGA</sequence>
<reference evidence="2 3" key="1">
    <citation type="submission" date="2018-06" db="EMBL/GenBank/DDBJ databases">
        <title>Genomic Encyclopedia of Type Strains, Phase IV (KMG-IV): sequencing the most valuable type-strain genomes for metagenomic binning, comparative biology and taxonomic classification.</title>
        <authorList>
            <person name="Goeker M."/>
        </authorList>
    </citation>
    <scope>NUCLEOTIDE SEQUENCE [LARGE SCALE GENOMIC DNA]</scope>
    <source>
        <strain evidence="2 3">DSM 24032</strain>
    </source>
</reference>
<dbReference type="OrthoDB" id="9179784at2"/>
<feature type="domain" description="Glycosyltransferase 2-like" evidence="1">
    <location>
        <begin position="7"/>
        <end position="171"/>
    </location>
</feature>
<dbReference type="Proteomes" id="UP000253083">
    <property type="component" value="Unassembled WGS sequence"/>
</dbReference>
<organism evidence="2 3">
    <name type="scientific">Arenicella xantha</name>
    <dbReference type="NCBI Taxonomy" id="644221"/>
    <lineage>
        <taxon>Bacteria</taxon>
        <taxon>Pseudomonadati</taxon>
        <taxon>Pseudomonadota</taxon>
        <taxon>Gammaproteobacteria</taxon>
        <taxon>Arenicellales</taxon>
        <taxon>Arenicellaceae</taxon>
        <taxon>Arenicella</taxon>
    </lineage>
</organism>
<dbReference type="InterPro" id="IPR001173">
    <property type="entry name" value="Glyco_trans_2-like"/>
</dbReference>
<protein>
    <recommendedName>
        <fullName evidence="1">Glycosyltransferase 2-like domain-containing protein</fullName>
    </recommendedName>
</protein>
<name>A0A395JMC0_9GAMM</name>
<dbReference type="InterPro" id="IPR029044">
    <property type="entry name" value="Nucleotide-diphossugar_trans"/>
</dbReference>
<evidence type="ECO:0000313" key="2">
    <source>
        <dbReference type="EMBL" id="RBP50997.1"/>
    </source>
</evidence>
<gene>
    <name evidence="2" type="ORF">DFR28_102414</name>
</gene>
<proteinExistence type="predicted"/>
<dbReference type="Gene3D" id="3.40.50.2000">
    <property type="entry name" value="Glycogen Phosphorylase B"/>
    <property type="match status" value="1"/>
</dbReference>
<dbReference type="Gene3D" id="3.90.550.10">
    <property type="entry name" value="Spore Coat Polysaccharide Biosynthesis Protein SpsA, Chain A"/>
    <property type="match status" value="1"/>
</dbReference>
<dbReference type="Pfam" id="PF00535">
    <property type="entry name" value="Glycos_transf_2"/>
    <property type="match status" value="1"/>
</dbReference>
<keyword evidence="3" id="KW-1185">Reference proteome</keyword>
<dbReference type="AlphaFoldDB" id="A0A395JMC0"/>
<dbReference type="PANTHER" id="PTHR46656:SF3">
    <property type="entry name" value="PUTATIVE-RELATED"/>
    <property type="match status" value="1"/>
</dbReference>
<dbReference type="SUPFAM" id="SSF53756">
    <property type="entry name" value="UDP-Glycosyltransferase/glycogen phosphorylase"/>
    <property type="match status" value="1"/>
</dbReference>
<comment type="caution">
    <text evidence="2">The sequence shown here is derived from an EMBL/GenBank/DDBJ whole genome shotgun (WGS) entry which is preliminary data.</text>
</comment>
<dbReference type="InParanoid" id="A0A395JMC0"/>
<accession>A0A395JMC0</accession>
<evidence type="ECO:0000259" key="1">
    <source>
        <dbReference type="Pfam" id="PF00535"/>
    </source>
</evidence>
<dbReference type="Pfam" id="PF13692">
    <property type="entry name" value="Glyco_trans_1_4"/>
    <property type="match status" value="1"/>
</dbReference>
<dbReference type="PANTHER" id="PTHR46656">
    <property type="entry name" value="PUTATIVE-RELATED"/>
    <property type="match status" value="1"/>
</dbReference>
<evidence type="ECO:0000313" key="3">
    <source>
        <dbReference type="Proteomes" id="UP000253083"/>
    </source>
</evidence>
<dbReference type="EMBL" id="QNRT01000002">
    <property type="protein sequence ID" value="RBP50997.1"/>
    <property type="molecule type" value="Genomic_DNA"/>
</dbReference>
<dbReference type="RefSeq" id="WP_113953802.1">
    <property type="nucleotide sequence ID" value="NZ_QNRT01000002.1"/>
</dbReference>
<dbReference type="SUPFAM" id="SSF53448">
    <property type="entry name" value="Nucleotide-diphospho-sugar transferases"/>
    <property type="match status" value="1"/>
</dbReference>